<reference evidence="2" key="1">
    <citation type="submission" date="2020-11" db="EMBL/GenBank/DDBJ databases">
        <title>Carbohydrate-dependent, anaerobic sulfur respiration: A novel catabolism in halophilic archaea.</title>
        <authorList>
            <person name="Sorokin D.Y."/>
            <person name="Messina E."/>
            <person name="Smedile F."/>
            <person name="La Cono V."/>
            <person name="Hallsworth J.E."/>
            <person name="Yakimov M.M."/>
        </authorList>
    </citation>
    <scope>NUCLEOTIDE SEQUENCE</scope>
    <source>
        <strain evidence="2">HSR12-1</strain>
    </source>
</reference>
<gene>
    <name evidence="2" type="ORF">HSR121_0110</name>
</gene>
<evidence type="ECO:0000256" key="1">
    <source>
        <dbReference type="SAM" id="Coils"/>
    </source>
</evidence>
<dbReference type="AlphaFoldDB" id="A0A897MW30"/>
<dbReference type="GeneID" id="68853771"/>
<evidence type="ECO:0000313" key="2">
    <source>
        <dbReference type="EMBL" id="QSG04471.1"/>
    </source>
</evidence>
<dbReference type="RefSeq" id="WP_229113939.1">
    <property type="nucleotide sequence ID" value="NZ_CP064787.1"/>
</dbReference>
<dbReference type="EMBL" id="CP064787">
    <property type="protein sequence ID" value="QSG04471.1"/>
    <property type="molecule type" value="Genomic_DNA"/>
</dbReference>
<keyword evidence="1" id="KW-0175">Coiled coil</keyword>
<feature type="coiled-coil region" evidence="1">
    <location>
        <begin position="126"/>
        <end position="164"/>
    </location>
</feature>
<organism evidence="2 3">
    <name type="scientific">Halapricum desulfuricans</name>
    <dbReference type="NCBI Taxonomy" id="2841257"/>
    <lineage>
        <taxon>Archaea</taxon>
        <taxon>Methanobacteriati</taxon>
        <taxon>Methanobacteriota</taxon>
        <taxon>Stenosarchaea group</taxon>
        <taxon>Halobacteria</taxon>
        <taxon>Halobacteriales</taxon>
        <taxon>Haloarculaceae</taxon>
        <taxon>Halapricum</taxon>
    </lineage>
</organism>
<feature type="coiled-coil region" evidence="1">
    <location>
        <begin position="349"/>
        <end position="376"/>
    </location>
</feature>
<dbReference type="Proteomes" id="UP000663525">
    <property type="component" value="Chromosome"/>
</dbReference>
<sequence>MTSTSETSVDELIERYRRRADAYGEACDRVEQAGEDRLQRLAEYYDELTGLFDRYESRIVSDGESEVDMEAFIEYQDELAHFFEHLPEDLPHREDFEAVDEVMHERYLKHSDFEDARDALSPVADLVDRLEERARAEDRLETARRDLERRRRAIDERINDHEQLIEFGEADLDAPVERLRDPIEAYDEAVSDAFETFAGDASAREVLSFVESTAAFPLIEYREPPADLLEYVRTSGAGAESIPQLLEYADYSVSKLDHYVEDARALKRNVATHRTYLQRLDGEPLTIGWPPPTAAALQFRCRELVSVVDRFDPPDSVLTALHDVRALARREDYGRLRESAVARERLDDDERERLKRGEIQNELEQLREQREGLASVLDE</sequence>
<proteinExistence type="predicted"/>
<name>A0A897MW30_9EURY</name>
<protein>
    <submittedName>
        <fullName evidence="2">Uncharacterized protein</fullName>
    </submittedName>
</protein>
<dbReference type="Pfam" id="PF23432">
    <property type="entry name" value="DUF7118"/>
    <property type="match status" value="1"/>
</dbReference>
<evidence type="ECO:0000313" key="3">
    <source>
        <dbReference type="Proteomes" id="UP000663525"/>
    </source>
</evidence>
<accession>A0A897MW30</accession>
<dbReference type="InterPro" id="IPR055542">
    <property type="entry name" value="DUF7118"/>
</dbReference>